<accession>A0A0M6WV45</accession>
<protein>
    <submittedName>
        <fullName evidence="1">Uncharacterized protein</fullName>
    </submittedName>
</protein>
<organism evidence="1 2">
    <name type="scientific">Agathobacter rectalis</name>
    <dbReference type="NCBI Taxonomy" id="39491"/>
    <lineage>
        <taxon>Bacteria</taxon>
        <taxon>Bacillati</taxon>
        <taxon>Bacillota</taxon>
        <taxon>Clostridia</taxon>
        <taxon>Lachnospirales</taxon>
        <taxon>Lachnospiraceae</taxon>
        <taxon>Agathobacter</taxon>
    </lineage>
</organism>
<evidence type="ECO:0000313" key="1">
    <source>
        <dbReference type="EMBL" id="CRL41079.1"/>
    </source>
</evidence>
<gene>
    <name evidence="1" type="ORF">T1815_25681</name>
</gene>
<dbReference type="AlphaFoldDB" id="A0A0M6WV45"/>
<keyword evidence="2" id="KW-1185">Reference proteome</keyword>
<proteinExistence type="predicted"/>
<dbReference type="Proteomes" id="UP000049472">
    <property type="component" value="Unassembled WGS sequence"/>
</dbReference>
<evidence type="ECO:0000313" key="2">
    <source>
        <dbReference type="Proteomes" id="UP000049472"/>
    </source>
</evidence>
<dbReference type="EMBL" id="CVRQ01000028">
    <property type="protein sequence ID" value="CRL41079.1"/>
    <property type="molecule type" value="Genomic_DNA"/>
</dbReference>
<reference evidence="2" key="1">
    <citation type="submission" date="2015-05" db="EMBL/GenBank/DDBJ databases">
        <authorList>
            <consortium name="Pathogen Informatics"/>
        </authorList>
    </citation>
    <scope>NUCLEOTIDE SEQUENCE [LARGE SCALE GENOMIC DNA]</scope>
    <source>
        <strain evidence="2">T1-815</strain>
    </source>
</reference>
<name>A0A0M6WV45_9FIRM</name>
<sequence>MCEDALNGDPIAKERYEKTLAMRREAYHAKKREQTA</sequence>